<feature type="domain" description="VOC" evidence="1">
    <location>
        <begin position="13"/>
        <end position="135"/>
    </location>
</feature>
<dbReference type="InterPro" id="IPR004360">
    <property type="entry name" value="Glyas_Fos-R_dOase_dom"/>
</dbReference>
<accession>A0A167HY94</accession>
<dbReference type="Gene3D" id="3.10.180.10">
    <property type="entry name" value="2,3-Dihydroxybiphenyl 1,2-Dioxygenase, domain 1"/>
    <property type="match status" value="1"/>
</dbReference>
<dbReference type="CDD" id="cd07262">
    <property type="entry name" value="VOC_like"/>
    <property type="match status" value="1"/>
</dbReference>
<dbReference type="InterPro" id="IPR037523">
    <property type="entry name" value="VOC_core"/>
</dbReference>
<evidence type="ECO:0000259" key="1">
    <source>
        <dbReference type="PROSITE" id="PS51819"/>
    </source>
</evidence>
<dbReference type="InterPro" id="IPR029068">
    <property type="entry name" value="Glyas_Bleomycin-R_OHBP_Dase"/>
</dbReference>
<keyword evidence="2" id="KW-0560">Oxidoreductase</keyword>
<dbReference type="GO" id="GO:0051213">
    <property type="term" value="F:dioxygenase activity"/>
    <property type="evidence" value="ECO:0007669"/>
    <property type="project" value="UniProtKB-KW"/>
</dbReference>
<evidence type="ECO:0000313" key="2">
    <source>
        <dbReference type="EMBL" id="KZO92106.1"/>
    </source>
</evidence>
<dbReference type="OrthoDB" id="10249419at2759"/>
<keyword evidence="2" id="KW-0223">Dioxygenase</keyword>
<dbReference type="PROSITE" id="PS51819">
    <property type="entry name" value="VOC"/>
    <property type="match status" value="1"/>
</dbReference>
<keyword evidence="3" id="KW-1185">Reference proteome</keyword>
<dbReference type="PANTHER" id="PTHR35006:SF2">
    <property type="entry name" value="GLYOXALASE FAMILY PROTEIN (AFU_ORTHOLOGUE AFUA_5G14830)"/>
    <property type="match status" value="1"/>
</dbReference>
<gene>
    <name evidence="2" type="ORF">CALVIDRAFT_567684</name>
</gene>
<sequence length="142" mass="15496">MADFYAPNNHRFPIGHIALDATSFKVSVPFYTETLGKLGWSKIFEAPGVAAWGPGYLVFLIYEKGKGVNDRSGRGAAHVGFEAPSKQAVHDWYEAALKAGATPNGEPGPRTNVSPDYYAAHVLDPDGYRLEAVYHLTAEEQK</sequence>
<organism evidence="2 3">
    <name type="scientific">Calocera viscosa (strain TUFC12733)</name>
    <dbReference type="NCBI Taxonomy" id="1330018"/>
    <lineage>
        <taxon>Eukaryota</taxon>
        <taxon>Fungi</taxon>
        <taxon>Dikarya</taxon>
        <taxon>Basidiomycota</taxon>
        <taxon>Agaricomycotina</taxon>
        <taxon>Dacrymycetes</taxon>
        <taxon>Dacrymycetales</taxon>
        <taxon>Dacrymycetaceae</taxon>
        <taxon>Calocera</taxon>
    </lineage>
</organism>
<name>A0A167HY94_CALVF</name>
<dbReference type="EMBL" id="KV417314">
    <property type="protein sequence ID" value="KZO92106.1"/>
    <property type="molecule type" value="Genomic_DNA"/>
</dbReference>
<protein>
    <submittedName>
        <fullName evidence="2">Glyoxalase/bleomycin resistance protein/dioxygenase</fullName>
    </submittedName>
</protein>
<dbReference type="AlphaFoldDB" id="A0A167HY94"/>
<dbReference type="STRING" id="1330018.A0A167HY94"/>
<dbReference type="Pfam" id="PF00903">
    <property type="entry name" value="Glyoxalase"/>
    <property type="match status" value="1"/>
</dbReference>
<reference evidence="2 3" key="1">
    <citation type="journal article" date="2016" name="Mol. Biol. Evol.">
        <title>Comparative Genomics of Early-Diverging Mushroom-Forming Fungi Provides Insights into the Origins of Lignocellulose Decay Capabilities.</title>
        <authorList>
            <person name="Nagy L.G."/>
            <person name="Riley R."/>
            <person name="Tritt A."/>
            <person name="Adam C."/>
            <person name="Daum C."/>
            <person name="Floudas D."/>
            <person name="Sun H."/>
            <person name="Yadav J.S."/>
            <person name="Pangilinan J."/>
            <person name="Larsson K.H."/>
            <person name="Matsuura K."/>
            <person name="Barry K."/>
            <person name="Labutti K."/>
            <person name="Kuo R."/>
            <person name="Ohm R.A."/>
            <person name="Bhattacharya S.S."/>
            <person name="Shirouzu T."/>
            <person name="Yoshinaga Y."/>
            <person name="Martin F.M."/>
            <person name="Grigoriev I.V."/>
            <person name="Hibbett D.S."/>
        </authorList>
    </citation>
    <scope>NUCLEOTIDE SEQUENCE [LARGE SCALE GENOMIC DNA]</scope>
    <source>
        <strain evidence="2 3">TUFC12733</strain>
    </source>
</reference>
<dbReference type="Proteomes" id="UP000076738">
    <property type="component" value="Unassembled WGS sequence"/>
</dbReference>
<dbReference type="PANTHER" id="PTHR35006">
    <property type="entry name" value="GLYOXALASE FAMILY PROTEIN (AFU_ORTHOLOGUE AFUA_5G14830)"/>
    <property type="match status" value="1"/>
</dbReference>
<evidence type="ECO:0000313" key="3">
    <source>
        <dbReference type="Proteomes" id="UP000076738"/>
    </source>
</evidence>
<dbReference type="SUPFAM" id="SSF54593">
    <property type="entry name" value="Glyoxalase/Bleomycin resistance protein/Dihydroxybiphenyl dioxygenase"/>
    <property type="match status" value="1"/>
</dbReference>
<proteinExistence type="predicted"/>